<protein>
    <submittedName>
        <fullName evidence="2">Uncharacterized protein</fullName>
    </submittedName>
</protein>
<organism evidence="2 3">
    <name type="scientific">Capillibacterium thermochitinicola</name>
    <dbReference type="NCBI Taxonomy" id="2699427"/>
    <lineage>
        <taxon>Bacteria</taxon>
        <taxon>Bacillati</taxon>
        <taxon>Bacillota</taxon>
        <taxon>Capillibacterium</taxon>
    </lineage>
</organism>
<keyword evidence="1" id="KW-1133">Transmembrane helix</keyword>
<proteinExistence type="predicted"/>
<accession>A0A8J6I0P7</accession>
<reference evidence="2" key="1">
    <citation type="submission" date="2020-06" db="EMBL/GenBank/DDBJ databases">
        <title>Novel chitinolytic bacterium.</title>
        <authorList>
            <person name="Ungkulpasvich U."/>
            <person name="Kosugi A."/>
            <person name="Uke A."/>
        </authorList>
    </citation>
    <scope>NUCLEOTIDE SEQUENCE</scope>
    <source>
        <strain evidence="2">UUS1-1</strain>
    </source>
</reference>
<evidence type="ECO:0000313" key="3">
    <source>
        <dbReference type="Proteomes" id="UP000657177"/>
    </source>
</evidence>
<feature type="transmembrane region" description="Helical" evidence="1">
    <location>
        <begin position="70"/>
        <end position="88"/>
    </location>
</feature>
<keyword evidence="1" id="KW-0472">Membrane</keyword>
<keyword evidence="3" id="KW-1185">Reference proteome</keyword>
<dbReference type="RefSeq" id="WP_181339578.1">
    <property type="nucleotide sequence ID" value="NZ_JAAKDE010000012.1"/>
</dbReference>
<evidence type="ECO:0000313" key="2">
    <source>
        <dbReference type="EMBL" id="MBA2133123.1"/>
    </source>
</evidence>
<dbReference type="EMBL" id="JAAKDE010000012">
    <property type="protein sequence ID" value="MBA2133123.1"/>
    <property type="molecule type" value="Genomic_DNA"/>
</dbReference>
<sequence>MQKRDHGLEQGKNDQVDLLLANLHRLQRPDKFTPLAEACGWVKKEVPSGLVEGIILRIQREERRRRCRRLCLSGSLTCLLHVYIFIAADRVMNATETGKYAPGLVGSFWLLASLLVGFLLPVWFFLAYVVRQEGKVQSGFTASARNFPYALSRKSS</sequence>
<evidence type="ECO:0000256" key="1">
    <source>
        <dbReference type="SAM" id="Phobius"/>
    </source>
</evidence>
<comment type="caution">
    <text evidence="2">The sequence shown here is derived from an EMBL/GenBank/DDBJ whole genome shotgun (WGS) entry which is preliminary data.</text>
</comment>
<dbReference type="Proteomes" id="UP000657177">
    <property type="component" value="Unassembled WGS sequence"/>
</dbReference>
<name>A0A8J6I0P7_9FIRM</name>
<feature type="transmembrane region" description="Helical" evidence="1">
    <location>
        <begin position="108"/>
        <end position="130"/>
    </location>
</feature>
<keyword evidence="1" id="KW-0812">Transmembrane</keyword>
<gene>
    <name evidence="2" type="ORF">G5B42_06150</name>
</gene>
<dbReference type="AlphaFoldDB" id="A0A8J6I0P7"/>